<proteinExistence type="predicted"/>
<dbReference type="AlphaFoldDB" id="G3I0G9"/>
<reference evidence="2" key="1">
    <citation type="journal article" date="2011" name="Nat. Biotechnol.">
        <title>The genomic sequence of the Chinese hamster ovary (CHO)-K1 cell line.</title>
        <authorList>
            <person name="Xu X."/>
            <person name="Nagarajan H."/>
            <person name="Lewis N.E."/>
            <person name="Pan S."/>
            <person name="Cai Z."/>
            <person name="Liu X."/>
            <person name="Chen W."/>
            <person name="Xie M."/>
            <person name="Wang W."/>
            <person name="Hammond S."/>
            <person name="Andersen M.R."/>
            <person name="Neff N."/>
            <person name="Passarelli B."/>
            <person name="Koh W."/>
            <person name="Fan H.C."/>
            <person name="Wang J."/>
            <person name="Gui Y."/>
            <person name="Lee K.H."/>
            <person name="Betenbaugh M.J."/>
            <person name="Quake S.R."/>
            <person name="Famili I."/>
            <person name="Palsson B.O."/>
            <person name="Wang J."/>
        </authorList>
    </citation>
    <scope>NUCLEOTIDE SEQUENCE [LARGE SCALE GENOMIC DNA]</scope>
    <source>
        <strain evidence="2">CHO K1 cell line</strain>
    </source>
</reference>
<sequence length="109" mass="12271">MPRGPLSAIPFLDQPLLDLVLDQRISERALYAVHTLRCDSQPAVENTLIQVHTFATTGIPQLAHSKCENCESELQCLKVWWGGMRAGWGRSEENSVLDAYWLEGYNEAL</sequence>
<dbReference type="Proteomes" id="UP000001075">
    <property type="component" value="Unassembled WGS sequence"/>
</dbReference>
<gene>
    <name evidence="1" type="ORF">I79_016854</name>
</gene>
<organism evidence="1 2">
    <name type="scientific">Cricetulus griseus</name>
    <name type="common">Chinese hamster</name>
    <name type="synonym">Cricetulus barabensis griseus</name>
    <dbReference type="NCBI Taxonomy" id="10029"/>
    <lineage>
        <taxon>Eukaryota</taxon>
        <taxon>Metazoa</taxon>
        <taxon>Chordata</taxon>
        <taxon>Craniata</taxon>
        <taxon>Vertebrata</taxon>
        <taxon>Euteleostomi</taxon>
        <taxon>Mammalia</taxon>
        <taxon>Eutheria</taxon>
        <taxon>Euarchontoglires</taxon>
        <taxon>Glires</taxon>
        <taxon>Rodentia</taxon>
        <taxon>Myomorpha</taxon>
        <taxon>Muroidea</taxon>
        <taxon>Cricetidae</taxon>
        <taxon>Cricetinae</taxon>
        <taxon>Cricetulus</taxon>
    </lineage>
</organism>
<name>G3I0G9_CRIGR</name>
<protein>
    <submittedName>
        <fullName evidence="1">Uncharacterized protein</fullName>
    </submittedName>
</protein>
<dbReference type="EMBL" id="JH001014">
    <property type="protein sequence ID" value="EGW14033.1"/>
    <property type="molecule type" value="Genomic_DNA"/>
</dbReference>
<evidence type="ECO:0000313" key="1">
    <source>
        <dbReference type="EMBL" id="EGW14033.1"/>
    </source>
</evidence>
<evidence type="ECO:0000313" key="2">
    <source>
        <dbReference type="Proteomes" id="UP000001075"/>
    </source>
</evidence>
<dbReference type="InParanoid" id="G3I0G9"/>
<accession>G3I0G9</accession>